<dbReference type="HOGENOM" id="CLU_1889210_0_0_1"/>
<dbReference type="Proteomes" id="UP000007015">
    <property type="component" value="Chromosome 5"/>
</dbReference>
<evidence type="ECO:0000313" key="3">
    <source>
        <dbReference type="Proteomes" id="UP000007015"/>
    </source>
</evidence>
<protein>
    <submittedName>
        <fullName evidence="2">Uncharacterized protein</fullName>
    </submittedName>
</protein>
<evidence type="ECO:0000313" key="2">
    <source>
        <dbReference type="EMBL" id="EEC78972.1"/>
    </source>
</evidence>
<reference evidence="2 3" key="1">
    <citation type="journal article" date="2005" name="PLoS Biol.">
        <title>The genomes of Oryza sativa: a history of duplications.</title>
        <authorList>
            <person name="Yu J."/>
            <person name="Wang J."/>
            <person name="Lin W."/>
            <person name="Li S."/>
            <person name="Li H."/>
            <person name="Zhou J."/>
            <person name="Ni P."/>
            <person name="Dong W."/>
            <person name="Hu S."/>
            <person name="Zeng C."/>
            <person name="Zhang J."/>
            <person name="Zhang Y."/>
            <person name="Li R."/>
            <person name="Xu Z."/>
            <person name="Li S."/>
            <person name="Li X."/>
            <person name="Zheng H."/>
            <person name="Cong L."/>
            <person name="Lin L."/>
            <person name="Yin J."/>
            <person name="Geng J."/>
            <person name="Li G."/>
            <person name="Shi J."/>
            <person name="Liu J."/>
            <person name="Lv H."/>
            <person name="Li J."/>
            <person name="Wang J."/>
            <person name="Deng Y."/>
            <person name="Ran L."/>
            <person name="Shi X."/>
            <person name="Wang X."/>
            <person name="Wu Q."/>
            <person name="Li C."/>
            <person name="Ren X."/>
            <person name="Wang J."/>
            <person name="Wang X."/>
            <person name="Li D."/>
            <person name="Liu D."/>
            <person name="Zhang X."/>
            <person name="Ji Z."/>
            <person name="Zhao W."/>
            <person name="Sun Y."/>
            <person name="Zhang Z."/>
            <person name="Bao J."/>
            <person name="Han Y."/>
            <person name="Dong L."/>
            <person name="Ji J."/>
            <person name="Chen P."/>
            <person name="Wu S."/>
            <person name="Liu J."/>
            <person name="Xiao Y."/>
            <person name="Bu D."/>
            <person name="Tan J."/>
            <person name="Yang L."/>
            <person name="Ye C."/>
            <person name="Zhang J."/>
            <person name="Xu J."/>
            <person name="Zhou Y."/>
            <person name="Yu Y."/>
            <person name="Zhang B."/>
            <person name="Zhuang S."/>
            <person name="Wei H."/>
            <person name="Liu B."/>
            <person name="Lei M."/>
            <person name="Yu H."/>
            <person name="Li Y."/>
            <person name="Xu H."/>
            <person name="Wei S."/>
            <person name="He X."/>
            <person name="Fang L."/>
            <person name="Zhang Z."/>
            <person name="Zhang Y."/>
            <person name="Huang X."/>
            <person name="Su Z."/>
            <person name="Tong W."/>
            <person name="Li J."/>
            <person name="Tong Z."/>
            <person name="Li S."/>
            <person name="Ye J."/>
            <person name="Wang L."/>
            <person name="Fang L."/>
            <person name="Lei T."/>
            <person name="Chen C."/>
            <person name="Chen H."/>
            <person name="Xu Z."/>
            <person name="Li H."/>
            <person name="Huang H."/>
            <person name="Zhang F."/>
            <person name="Xu H."/>
            <person name="Li N."/>
            <person name="Zhao C."/>
            <person name="Li S."/>
            <person name="Dong L."/>
            <person name="Huang Y."/>
            <person name="Li L."/>
            <person name="Xi Y."/>
            <person name="Qi Q."/>
            <person name="Li W."/>
            <person name="Zhang B."/>
            <person name="Hu W."/>
            <person name="Zhang Y."/>
            <person name="Tian X."/>
            <person name="Jiao Y."/>
            <person name="Liang X."/>
            <person name="Jin J."/>
            <person name="Gao L."/>
            <person name="Zheng W."/>
            <person name="Hao B."/>
            <person name="Liu S."/>
            <person name="Wang W."/>
            <person name="Yuan L."/>
            <person name="Cao M."/>
            <person name="McDermott J."/>
            <person name="Samudrala R."/>
            <person name="Wang J."/>
            <person name="Wong G.K."/>
            <person name="Yang H."/>
        </authorList>
    </citation>
    <scope>NUCLEOTIDE SEQUENCE [LARGE SCALE GENOMIC DNA]</scope>
    <source>
        <strain evidence="3">cv. 93-11</strain>
    </source>
</reference>
<proteinExistence type="predicted"/>
<feature type="compositionally biased region" description="Low complexity" evidence="1">
    <location>
        <begin position="82"/>
        <end position="110"/>
    </location>
</feature>
<gene>
    <name evidence="2" type="ORF">OsI_19450</name>
</gene>
<dbReference type="Gramene" id="BGIOSGA018308-TA">
    <property type="protein sequence ID" value="BGIOSGA018308-PA"/>
    <property type="gene ID" value="BGIOSGA018308"/>
</dbReference>
<evidence type="ECO:0000256" key="1">
    <source>
        <dbReference type="SAM" id="MobiDB-lite"/>
    </source>
</evidence>
<keyword evidence="3" id="KW-1185">Reference proteome</keyword>
<organism evidence="2 3">
    <name type="scientific">Oryza sativa subsp. indica</name>
    <name type="common">Rice</name>
    <dbReference type="NCBI Taxonomy" id="39946"/>
    <lineage>
        <taxon>Eukaryota</taxon>
        <taxon>Viridiplantae</taxon>
        <taxon>Streptophyta</taxon>
        <taxon>Embryophyta</taxon>
        <taxon>Tracheophyta</taxon>
        <taxon>Spermatophyta</taxon>
        <taxon>Magnoliopsida</taxon>
        <taxon>Liliopsida</taxon>
        <taxon>Poales</taxon>
        <taxon>Poaceae</taxon>
        <taxon>BOP clade</taxon>
        <taxon>Oryzoideae</taxon>
        <taxon>Oryzeae</taxon>
        <taxon>Oryzinae</taxon>
        <taxon>Oryza</taxon>
        <taxon>Oryza sativa</taxon>
    </lineage>
</organism>
<sequence length="135" mass="13795">MALVVLYQENNKGEQILDKPGLEREWSGVEERKVLGSEGCAAALAWLRSSGARLPVKGLRQMAAPRREADDGGPSAYGSAMTPGGRRSRGGTTTEVKGTATAANGGGAAQPAACTRCLVAALHEMGVAVSGRDGG</sequence>
<dbReference type="AlphaFoldDB" id="B8AWL1"/>
<name>B8AWL1_ORYSI</name>
<dbReference type="EMBL" id="CM000130">
    <property type="protein sequence ID" value="EEC78972.1"/>
    <property type="molecule type" value="Genomic_DNA"/>
</dbReference>
<feature type="region of interest" description="Disordered" evidence="1">
    <location>
        <begin position="64"/>
        <end position="110"/>
    </location>
</feature>
<accession>B8AWL1</accession>